<dbReference type="RefSeq" id="WP_155172842.1">
    <property type="nucleotide sequence ID" value="NZ_BAAAFL010000012.1"/>
</dbReference>
<evidence type="ECO:0000313" key="1">
    <source>
        <dbReference type="EMBL" id="MTI26060.1"/>
    </source>
</evidence>
<protein>
    <submittedName>
        <fullName evidence="1">Uncharacterized protein</fullName>
    </submittedName>
</protein>
<evidence type="ECO:0000313" key="2">
    <source>
        <dbReference type="Proteomes" id="UP000798808"/>
    </source>
</evidence>
<organism evidence="1 2">
    <name type="scientific">Fulvivirga kasyanovii</name>
    <dbReference type="NCBI Taxonomy" id="396812"/>
    <lineage>
        <taxon>Bacteria</taxon>
        <taxon>Pseudomonadati</taxon>
        <taxon>Bacteroidota</taxon>
        <taxon>Cytophagia</taxon>
        <taxon>Cytophagales</taxon>
        <taxon>Fulvivirgaceae</taxon>
        <taxon>Fulvivirga</taxon>
    </lineage>
</organism>
<name>A0ABW9RSK6_9BACT</name>
<keyword evidence="2" id="KW-1185">Reference proteome</keyword>
<comment type="caution">
    <text evidence="1">The sequence shown here is derived from an EMBL/GenBank/DDBJ whole genome shotgun (WGS) entry which is preliminary data.</text>
</comment>
<dbReference type="EMBL" id="SMLW01000560">
    <property type="protein sequence ID" value="MTI26060.1"/>
    <property type="molecule type" value="Genomic_DNA"/>
</dbReference>
<gene>
    <name evidence="1" type="ORF">E1163_13970</name>
</gene>
<proteinExistence type="predicted"/>
<dbReference type="Proteomes" id="UP000798808">
    <property type="component" value="Unassembled WGS sequence"/>
</dbReference>
<reference evidence="1 2" key="1">
    <citation type="submission" date="2019-02" db="EMBL/GenBank/DDBJ databases">
        <authorList>
            <person name="Goldberg S.R."/>
            <person name="Haltli B.A."/>
            <person name="Correa H."/>
            <person name="Russell K.G."/>
        </authorList>
    </citation>
    <scope>NUCLEOTIDE SEQUENCE [LARGE SCALE GENOMIC DNA]</scope>
    <source>
        <strain evidence="1 2">JCM 16186</strain>
    </source>
</reference>
<sequence>MKTNRLRSMMVGAVILGITWSCQKDEAIKPQEEQLNYLTASDMEGMTRLGKKLENPYAIENMRKALENLKASNPDGRINGEDVEITTTHLYIRFKPKTEDELSILQKDSTLILYSYPLDYEIDQPGDFYHDPQVPVDQPTYQYCAVEADKKLPDGVKYELLAELFMPDEESDEADENNGRFASAEWVETLVDEALRITGNLEEDDVDNPNARKSKWRPSGRIRVWDDAARRLVPVVGVEVRARRWFTTHIAWTNSNGFYSAAGRFRRDANYSIRWEKYHFSVRTGTFGQATYNGPKRRGNWNKDFGSAGSRGVSDRHQYYALIFQAARDYYYGARFGLSSPPRNSDLKPQVKIAADIKARQNDKPSHSAMYARTGGLLPSIYIRTWTDRADRVYAVTTHELAHAAHWNMDRDAFKLLVVGAYGAKVASSEAVIESWANGVEWQFAQARYRNLLGIAGYEYEDDKRINRHVFPPDGRSNGNYQEQRLAGFNERANDLIYCSIVVDMIDNENQRFTRGHGGSVAYPVDNVAGYTILQIEQGLRGASSWLEWRESMKQRHNNPTEENINELFNNWY</sequence>
<accession>A0ABW9RSK6</accession>